<evidence type="ECO:0000313" key="10">
    <source>
        <dbReference type="Proteomes" id="UP000501926"/>
    </source>
</evidence>
<evidence type="ECO:0000256" key="4">
    <source>
        <dbReference type="ARBA" id="ARBA00019595"/>
    </source>
</evidence>
<dbReference type="InterPro" id="IPR011051">
    <property type="entry name" value="RmlC_Cupin_sf"/>
</dbReference>
<dbReference type="GO" id="GO:0005829">
    <property type="term" value="C:cytosol"/>
    <property type="evidence" value="ECO:0007669"/>
    <property type="project" value="TreeGrafter"/>
</dbReference>
<dbReference type="PANTHER" id="PTHR21047:SF2">
    <property type="entry name" value="THYMIDINE DIPHOSPHO-4-KETO-RHAMNOSE 3,5-EPIMERASE"/>
    <property type="match status" value="1"/>
</dbReference>
<dbReference type="NCBIfam" id="TIGR01221">
    <property type="entry name" value="rmlC"/>
    <property type="match status" value="1"/>
</dbReference>
<dbReference type="GO" id="GO:0019305">
    <property type="term" value="P:dTDP-rhamnose biosynthetic process"/>
    <property type="evidence" value="ECO:0007669"/>
    <property type="project" value="UniProtKB-UniRule"/>
</dbReference>
<dbReference type="AlphaFoldDB" id="Q1Q6Y0"/>
<reference evidence="8" key="1">
    <citation type="journal article" date="2006" name="Nature">
        <title>Deciphering the evolution and metabolism of an anammox bacterium from a community genome.</title>
        <authorList>
            <person name="Strous M."/>
            <person name="Pelletier E."/>
            <person name="Mangenot S."/>
            <person name="Rattei T."/>
            <person name="Lehner A."/>
            <person name="Taylor M.W."/>
            <person name="Horn M."/>
            <person name="Daims H."/>
            <person name="Bartol-Mavel D."/>
            <person name="Wincker P."/>
            <person name="Barbe V."/>
            <person name="Fonknechten N."/>
            <person name="Vallenet D."/>
            <person name="Segurens B."/>
            <person name="Schenowitz-Truong C."/>
            <person name="Medigue C."/>
            <person name="Collingro A."/>
            <person name="Snel B."/>
            <person name="Dutilh B.E."/>
            <person name="OpDenCamp H.J.M."/>
            <person name="vanDerDrift C."/>
            <person name="Cirpus I."/>
            <person name="vanDePas-Schoonen K.T."/>
            <person name="Harhangi H.R."/>
            <person name="vanNiftrik L."/>
            <person name="Schmid M."/>
            <person name="Keltjens J."/>
            <person name="vanDeVossenberg J."/>
            <person name="Kartal B."/>
            <person name="Meier H."/>
            <person name="Frishman D."/>
            <person name="Huynen M.A."/>
            <person name="Mewes H."/>
            <person name="Weissenbach J."/>
            <person name="Jetten M.S.M."/>
            <person name="Wagner M."/>
            <person name="LePaslier D."/>
        </authorList>
    </citation>
    <scope>NUCLEOTIDE SEQUENCE</scope>
</reference>
<accession>Q1Q6Y0</accession>
<dbReference type="EMBL" id="CP049055">
    <property type="protein sequence ID" value="QII12854.1"/>
    <property type="molecule type" value="Genomic_DNA"/>
</dbReference>
<evidence type="ECO:0000256" key="2">
    <source>
        <dbReference type="ARBA" id="ARBA00001997"/>
    </source>
</evidence>
<evidence type="ECO:0000256" key="7">
    <source>
        <dbReference type="RuleBase" id="RU364069"/>
    </source>
</evidence>
<feature type="active site" description="Proton donor" evidence="5">
    <location>
        <position position="133"/>
    </location>
</feature>
<organism evidence="8">
    <name type="scientific">Kuenenia stuttgartiensis</name>
    <dbReference type="NCBI Taxonomy" id="174633"/>
    <lineage>
        <taxon>Bacteria</taxon>
        <taxon>Pseudomonadati</taxon>
        <taxon>Planctomycetota</taxon>
        <taxon>Candidatus Brocadiia</taxon>
        <taxon>Candidatus Brocadiales</taxon>
        <taxon>Candidatus Brocadiaceae</taxon>
        <taxon>Candidatus Kuenenia</taxon>
    </lineage>
</organism>
<comment type="catalytic activity">
    <reaction evidence="1 7">
        <text>dTDP-4-dehydro-6-deoxy-alpha-D-glucose = dTDP-4-dehydro-beta-L-rhamnose</text>
        <dbReference type="Rhea" id="RHEA:16969"/>
        <dbReference type="ChEBI" id="CHEBI:57649"/>
        <dbReference type="ChEBI" id="CHEBI:62830"/>
        <dbReference type="EC" id="5.1.3.13"/>
    </reaction>
</comment>
<evidence type="ECO:0000256" key="1">
    <source>
        <dbReference type="ARBA" id="ARBA00001298"/>
    </source>
</evidence>
<dbReference type="Proteomes" id="UP000501926">
    <property type="component" value="Chromosome"/>
</dbReference>
<comment type="subunit">
    <text evidence="7">Homodimer.</text>
</comment>
<dbReference type="Pfam" id="PF00908">
    <property type="entry name" value="dTDP_sugar_isom"/>
    <property type="match status" value="1"/>
</dbReference>
<dbReference type="InterPro" id="IPR014710">
    <property type="entry name" value="RmlC-like_jellyroll"/>
</dbReference>
<dbReference type="RefSeq" id="WP_164995229.1">
    <property type="nucleotide sequence ID" value="NZ_CP049055.1"/>
</dbReference>
<evidence type="ECO:0000313" key="9">
    <source>
        <dbReference type="EMBL" id="QII12854.1"/>
    </source>
</evidence>
<dbReference type="UniPathway" id="UPA00124"/>
<keyword evidence="7 8" id="KW-0413">Isomerase</keyword>
<dbReference type="EC" id="5.1.3.13" evidence="3 7"/>
<comment type="pathway">
    <text evidence="7">Carbohydrate biosynthesis; dTDP-L-rhamnose biosynthesis.</text>
</comment>
<dbReference type="GO" id="GO:0000271">
    <property type="term" value="P:polysaccharide biosynthetic process"/>
    <property type="evidence" value="ECO:0007669"/>
    <property type="project" value="TreeGrafter"/>
</dbReference>
<dbReference type="GO" id="GO:0008830">
    <property type="term" value="F:dTDP-4-dehydrorhamnose 3,5-epimerase activity"/>
    <property type="evidence" value="ECO:0007669"/>
    <property type="project" value="UniProtKB-UniRule"/>
</dbReference>
<reference evidence="8" key="2">
    <citation type="submission" date="2006-01" db="EMBL/GenBank/DDBJ databases">
        <authorList>
            <person name="Genoscope"/>
        </authorList>
    </citation>
    <scope>NUCLEOTIDE SEQUENCE</scope>
</reference>
<name>Q1Q6Y0_KUEST</name>
<reference evidence="9 10" key="3">
    <citation type="submission" date="2020-02" db="EMBL/GenBank/DDBJ databases">
        <title>Newly sequenced genome of strain CSTR1 showed variability in Candidatus Kuenenia stuttgartiensis genomes.</title>
        <authorList>
            <person name="Ding C."/>
            <person name="Adrian L."/>
        </authorList>
    </citation>
    <scope>NUCLEOTIDE SEQUENCE [LARGE SCALE GENOMIC DNA]</scope>
    <source>
        <strain evidence="9 10">CSTR1</strain>
    </source>
</reference>
<dbReference type="SUPFAM" id="SSF51182">
    <property type="entry name" value="RmlC-like cupins"/>
    <property type="match status" value="1"/>
</dbReference>
<evidence type="ECO:0000256" key="5">
    <source>
        <dbReference type="PIRSR" id="PIRSR600888-1"/>
    </source>
</evidence>
<dbReference type="CDD" id="cd00438">
    <property type="entry name" value="cupin_RmlC"/>
    <property type="match status" value="1"/>
</dbReference>
<dbReference type="EMBL" id="CT573071">
    <property type="protein sequence ID" value="CAJ73341.1"/>
    <property type="molecule type" value="Genomic_DNA"/>
</dbReference>
<feature type="active site" description="Proton acceptor" evidence="5">
    <location>
        <position position="62"/>
    </location>
</feature>
<evidence type="ECO:0000313" key="8">
    <source>
        <dbReference type="EMBL" id="CAJ73341.1"/>
    </source>
</evidence>
<evidence type="ECO:0000256" key="6">
    <source>
        <dbReference type="PIRSR" id="PIRSR600888-3"/>
    </source>
</evidence>
<protein>
    <recommendedName>
        <fullName evidence="4 7">dTDP-4-dehydrorhamnose 3,5-epimerase</fullName>
        <ecNumber evidence="3 7">5.1.3.13</ecNumber>
    </recommendedName>
    <alternativeName>
        <fullName evidence="7">Thymidine diphospho-4-keto-rhamnose 3,5-epimerase</fullName>
    </alternativeName>
</protein>
<dbReference type="PANTHER" id="PTHR21047">
    <property type="entry name" value="DTDP-6-DEOXY-D-GLUCOSE-3,5 EPIMERASE"/>
    <property type="match status" value="1"/>
</dbReference>
<comment type="similarity">
    <text evidence="7">Belongs to the dTDP-4-dehydrorhamnose 3,5-epimerase family.</text>
</comment>
<comment type="function">
    <text evidence="2 7">Catalyzes the epimerization of the C3' and C5'positions of dTDP-6-deoxy-D-xylo-4-hexulose, forming dTDP-6-deoxy-L-lyxo-4-hexulose.</text>
</comment>
<gene>
    <name evidence="8" type="primary">rfbC</name>
    <name evidence="9" type="synonym">rmlC</name>
    <name evidence="9" type="ORF">KsCSTR_34750</name>
    <name evidence="8" type="ORF">kuste2593</name>
</gene>
<feature type="site" description="Participates in a stacking interaction with the thymidine ring of dTDP-4-oxo-6-deoxyglucose" evidence="6">
    <location>
        <position position="139"/>
    </location>
</feature>
<dbReference type="InterPro" id="IPR000888">
    <property type="entry name" value="RmlC-like"/>
</dbReference>
<proteinExistence type="inferred from homology"/>
<evidence type="ECO:0000256" key="3">
    <source>
        <dbReference type="ARBA" id="ARBA00012098"/>
    </source>
</evidence>
<sequence>MIFTETILKGAYIIEPERIEEERGFFARTFCRKEFESHGLNPDLVQCNISYNKKKGTLRGMHFQIAPHEEAKLISCIKGSIYDVIIDMRSDSPTYGQWTAFKLTATVHFTMLYVPESFAHGFQTLEDDTLVFYQMSEFYHPESARGIRWDDPMFAIQWPIHSRILSDKDKSYDNWVAKDKTGY</sequence>
<dbReference type="Gene3D" id="2.60.120.10">
    <property type="entry name" value="Jelly Rolls"/>
    <property type="match status" value="1"/>
</dbReference>